<protein>
    <submittedName>
        <fullName evidence="2">Uncharacterized protein</fullName>
    </submittedName>
</protein>
<comment type="caution">
    <text evidence="2">The sequence shown here is derived from an EMBL/GenBank/DDBJ whole genome shotgun (WGS) entry which is preliminary data.</text>
</comment>
<keyword evidence="3" id="KW-1185">Reference proteome</keyword>
<dbReference type="AlphaFoldDB" id="A0A8X6TS48"/>
<name>A0A8X6TS48_NEPPI</name>
<dbReference type="Proteomes" id="UP000887013">
    <property type="component" value="Unassembled WGS sequence"/>
</dbReference>
<sequence>MRKPSRGLIDLVCYHKRKRGSGPEVNKRGPAKMDTNSREGLFATGDEAILVLNLEKKFMWRALSTPSSSQDPIRRLVFRRHLEEILERWPWRG</sequence>
<evidence type="ECO:0000313" key="2">
    <source>
        <dbReference type="EMBL" id="GFT41446.1"/>
    </source>
</evidence>
<organism evidence="2 3">
    <name type="scientific">Nephila pilipes</name>
    <name type="common">Giant wood spider</name>
    <name type="synonym">Nephila maculata</name>
    <dbReference type="NCBI Taxonomy" id="299642"/>
    <lineage>
        <taxon>Eukaryota</taxon>
        <taxon>Metazoa</taxon>
        <taxon>Ecdysozoa</taxon>
        <taxon>Arthropoda</taxon>
        <taxon>Chelicerata</taxon>
        <taxon>Arachnida</taxon>
        <taxon>Araneae</taxon>
        <taxon>Araneomorphae</taxon>
        <taxon>Entelegynae</taxon>
        <taxon>Araneoidea</taxon>
        <taxon>Nephilidae</taxon>
        <taxon>Nephila</taxon>
    </lineage>
</organism>
<gene>
    <name evidence="2" type="ORF">NPIL_60241</name>
</gene>
<dbReference type="EMBL" id="BMAW01063692">
    <property type="protein sequence ID" value="GFT41446.1"/>
    <property type="molecule type" value="Genomic_DNA"/>
</dbReference>
<accession>A0A8X6TS48</accession>
<feature type="region of interest" description="Disordered" evidence="1">
    <location>
        <begin position="19"/>
        <end position="38"/>
    </location>
</feature>
<evidence type="ECO:0000256" key="1">
    <source>
        <dbReference type="SAM" id="MobiDB-lite"/>
    </source>
</evidence>
<evidence type="ECO:0000313" key="3">
    <source>
        <dbReference type="Proteomes" id="UP000887013"/>
    </source>
</evidence>
<reference evidence="2" key="1">
    <citation type="submission" date="2020-08" db="EMBL/GenBank/DDBJ databases">
        <title>Multicomponent nature underlies the extraordinary mechanical properties of spider dragline silk.</title>
        <authorList>
            <person name="Kono N."/>
            <person name="Nakamura H."/>
            <person name="Mori M."/>
            <person name="Yoshida Y."/>
            <person name="Ohtoshi R."/>
            <person name="Malay A.D."/>
            <person name="Moran D.A.P."/>
            <person name="Tomita M."/>
            <person name="Numata K."/>
            <person name="Arakawa K."/>
        </authorList>
    </citation>
    <scope>NUCLEOTIDE SEQUENCE</scope>
</reference>
<proteinExistence type="predicted"/>